<evidence type="ECO:0000256" key="10">
    <source>
        <dbReference type="ARBA" id="ARBA00048975"/>
    </source>
</evidence>
<dbReference type="AlphaFoldDB" id="A0A1D8QW38"/>
<evidence type="ECO:0000313" key="13">
    <source>
        <dbReference type="Proteomes" id="UP000175973"/>
    </source>
</evidence>
<proteinExistence type="inferred from homology"/>
<keyword evidence="7 11" id="KW-0328">Glycosyltransferase</keyword>
<evidence type="ECO:0000256" key="7">
    <source>
        <dbReference type="ARBA" id="ARBA00022676"/>
    </source>
</evidence>
<keyword evidence="6 11" id="KW-0441">Lipid A biosynthesis</keyword>
<keyword evidence="8 11" id="KW-0808">Transferase</keyword>
<organism evidence="12 13">
    <name type="scientific">Acetobacter ascendens</name>
    <dbReference type="NCBI Taxonomy" id="481146"/>
    <lineage>
        <taxon>Bacteria</taxon>
        <taxon>Pseudomonadati</taxon>
        <taxon>Pseudomonadota</taxon>
        <taxon>Alphaproteobacteria</taxon>
        <taxon>Acetobacterales</taxon>
        <taxon>Acetobacteraceae</taxon>
        <taxon>Acetobacter</taxon>
    </lineage>
</organism>
<comment type="function">
    <text evidence="1 11">Condensation of UDP-2,3-diacylglucosamine and 2,3-diacylglucosamine-1-phosphate to form lipid A disaccharide, a precursor of lipid A, a phosphorylated glycolipid that anchors the lipopolysaccharide to the outer membrane of the cell.</text>
</comment>
<dbReference type="EC" id="2.4.1.182" evidence="3 11"/>
<dbReference type="KEGG" id="aasc:A4S02_06910"/>
<keyword evidence="13" id="KW-1185">Reference proteome</keyword>
<reference evidence="13" key="1">
    <citation type="submission" date="2016-04" db="EMBL/GenBank/DDBJ databases">
        <authorList>
            <person name="Jeon C.O."/>
            <person name="Cho G.Y."/>
            <person name="Jeong H.I."/>
            <person name="Kim K.H."/>
        </authorList>
    </citation>
    <scope>NUCLEOTIDE SEQUENCE [LARGE SCALE GENOMIC DNA]</scope>
    <source>
        <strain evidence="13">LMG 1590</strain>
    </source>
</reference>
<dbReference type="InterPro" id="IPR003835">
    <property type="entry name" value="Glyco_trans_19"/>
</dbReference>
<keyword evidence="9 11" id="KW-0443">Lipid metabolism</keyword>
<accession>A0A1D8QW38</accession>
<evidence type="ECO:0000313" key="12">
    <source>
        <dbReference type="EMBL" id="AOW46543.1"/>
    </source>
</evidence>
<evidence type="ECO:0000256" key="8">
    <source>
        <dbReference type="ARBA" id="ARBA00022679"/>
    </source>
</evidence>
<evidence type="ECO:0000256" key="4">
    <source>
        <dbReference type="ARBA" id="ARBA00020902"/>
    </source>
</evidence>
<evidence type="ECO:0000256" key="6">
    <source>
        <dbReference type="ARBA" id="ARBA00022556"/>
    </source>
</evidence>
<comment type="similarity">
    <text evidence="2 11">Belongs to the LpxB family.</text>
</comment>
<evidence type="ECO:0000256" key="1">
    <source>
        <dbReference type="ARBA" id="ARBA00002056"/>
    </source>
</evidence>
<evidence type="ECO:0000256" key="9">
    <source>
        <dbReference type="ARBA" id="ARBA00023098"/>
    </source>
</evidence>
<dbReference type="GO" id="GO:0008915">
    <property type="term" value="F:lipid-A-disaccharide synthase activity"/>
    <property type="evidence" value="ECO:0007669"/>
    <property type="project" value="UniProtKB-UniRule"/>
</dbReference>
<dbReference type="UniPathway" id="UPA00973"/>
<comment type="catalytic activity">
    <reaction evidence="10 11">
        <text>a lipid X + a UDP-2-N,3-O-bis[(3R)-3-hydroxyacyl]-alpha-D-glucosamine = a lipid A disaccharide + UDP + H(+)</text>
        <dbReference type="Rhea" id="RHEA:67828"/>
        <dbReference type="ChEBI" id="CHEBI:15378"/>
        <dbReference type="ChEBI" id="CHEBI:58223"/>
        <dbReference type="ChEBI" id="CHEBI:137748"/>
        <dbReference type="ChEBI" id="CHEBI:176338"/>
        <dbReference type="ChEBI" id="CHEBI:176343"/>
        <dbReference type="EC" id="2.4.1.182"/>
    </reaction>
</comment>
<comment type="pathway">
    <text evidence="11">Bacterial outer membrane biogenesis; LPS lipid A biosynthesis.</text>
</comment>
<dbReference type="NCBIfam" id="TIGR00215">
    <property type="entry name" value="lpxB"/>
    <property type="match status" value="1"/>
</dbReference>
<evidence type="ECO:0000256" key="2">
    <source>
        <dbReference type="ARBA" id="ARBA00007868"/>
    </source>
</evidence>
<dbReference type="SUPFAM" id="SSF53756">
    <property type="entry name" value="UDP-Glycosyltransferase/glycogen phosphorylase"/>
    <property type="match status" value="1"/>
</dbReference>
<dbReference type="GO" id="GO:0016020">
    <property type="term" value="C:membrane"/>
    <property type="evidence" value="ECO:0007669"/>
    <property type="project" value="GOC"/>
</dbReference>
<dbReference type="PANTHER" id="PTHR30372">
    <property type="entry name" value="LIPID-A-DISACCHARIDE SYNTHASE"/>
    <property type="match status" value="1"/>
</dbReference>
<protein>
    <recommendedName>
        <fullName evidence="4 11">Lipid-A-disaccharide synthase</fullName>
        <ecNumber evidence="3 11">2.4.1.182</ecNumber>
    </recommendedName>
</protein>
<name>A0A1D8QW38_9PROT</name>
<dbReference type="PANTHER" id="PTHR30372:SF4">
    <property type="entry name" value="LIPID-A-DISACCHARIDE SYNTHASE, MITOCHONDRIAL-RELATED"/>
    <property type="match status" value="1"/>
</dbReference>
<evidence type="ECO:0000256" key="11">
    <source>
        <dbReference type="HAMAP-Rule" id="MF_00392"/>
    </source>
</evidence>
<evidence type="ECO:0000256" key="5">
    <source>
        <dbReference type="ARBA" id="ARBA00022516"/>
    </source>
</evidence>
<dbReference type="HAMAP" id="MF_00392">
    <property type="entry name" value="LpxB"/>
    <property type="match status" value="1"/>
</dbReference>
<dbReference type="EMBL" id="CP015164">
    <property type="protein sequence ID" value="AOW46543.1"/>
    <property type="molecule type" value="Genomic_DNA"/>
</dbReference>
<dbReference type="Pfam" id="PF02684">
    <property type="entry name" value="LpxB"/>
    <property type="match status" value="1"/>
</dbReference>
<sequence>MVFPSSSPLVWILAGEASGDVLGARLMHALRARVPNMRFAGVGGVRMQEEGLVSLFPMRDLAVMGLVEVLPRVRQLSARLEEAAQDIAAQKPDLVITIDSPGFALRLLKKISGLGIARVHYVAPQVWAWRQKRVKEFPGLWEELLCLLPFEEKFFGKHGLKTRFVGHPVLQSGAKDGDAARFRDRHGLPESAKILVLMPGSRRSEAPRLLPVFGQMLRLLKKNMPDVVPVVPVSPVVASVVERATQDWPVKPVIVTDIHDKHDAFAAAGAALTKSGTSTLELALAGVPMAVTYRVNPITAFFARRLIKVPFVAMVNLLAGRAIVPELLQEQCRADVLAREVQILFEDKEVAQTQKQAFATVLHGLEGPQGQLPADAAAEAVLEVLNRKNTAKTLG</sequence>
<evidence type="ECO:0000256" key="3">
    <source>
        <dbReference type="ARBA" id="ARBA00012687"/>
    </source>
</evidence>
<dbReference type="GO" id="GO:0005543">
    <property type="term" value="F:phospholipid binding"/>
    <property type="evidence" value="ECO:0007669"/>
    <property type="project" value="TreeGrafter"/>
</dbReference>
<dbReference type="Proteomes" id="UP000175973">
    <property type="component" value="Chromosome"/>
</dbReference>
<gene>
    <name evidence="11" type="primary">lpxB</name>
    <name evidence="12" type="ORF">A4S02_06910</name>
</gene>
<dbReference type="RefSeq" id="WP_070323335.1">
    <property type="nucleotide sequence ID" value="NZ_CP015164.1"/>
</dbReference>
<keyword evidence="5 11" id="KW-0444">Lipid biosynthesis</keyword>
<dbReference type="GO" id="GO:0009245">
    <property type="term" value="P:lipid A biosynthetic process"/>
    <property type="evidence" value="ECO:0007669"/>
    <property type="project" value="UniProtKB-UniRule"/>
</dbReference>